<feature type="domain" description="Outer membrane protein beta-barrel" evidence="3">
    <location>
        <begin position="10"/>
        <end position="157"/>
    </location>
</feature>
<reference evidence="4 5" key="1">
    <citation type="submission" date="2022-01" db="EMBL/GenBank/DDBJ databases">
        <title>Labilibaculum sp. nov, a marine bacterium isolated from Antarctica.</title>
        <authorList>
            <person name="Dai W."/>
        </authorList>
    </citation>
    <scope>NUCLEOTIDE SEQUENCE [LARGE SCALE GENOMIC DNA]</scope>
    <source>
        <strain evidence="4 5">DW002</strain>
    </source>
</reference>
<dbReference type="RefSeq" id="WP_275109745.1">
    <property type="nucleotide sequence ID" value="NZ_JAKJSC010000001.1"/>
</dbReference>
<dbReference type="Proteomes" id="UP001528920">
    <property type="component" value="Unassembled WGS sequence"/>
</dbReference>
<dbReference type="Pfam" id="PF13505">
    <property type="entry name" value="OMP_b-brl"/>
    <property type="match status" value="1"/>
</dbReference>
<accession>A0ABT5VSM2</accession>
<protein>
    <submittedName>
        <fullName evidence="4">Porin family protein</fullName>
    </submittedName>
</protein>
<feature type="chain" id="PRO_5046941327" evidence="2">
    <location>
        <begin position="24"/>
        <end position="172"/>
    </location>
</feature>
<dbReference type="EMBL" id="JAKJSC010000001">
    <property type="protein sequence ID" value="MDE5418420.1"/>
    <property type="molecule type" value="Genomic_DNA"/>
</dbReference>
<keyword evidence="1 2" id="KW-0732">Signal</keyword>
<evidence type="ECO:0000259" key="3">
    <source>
        <dbReference type="Pfam" id="PF13505"/>
    </source>
</evidence>
<evidence type="ECO:0000256" key="2">
    <source>
        <dbReference type="SAM" id="SignalP"/>
    </source>
</evidence>
<evidence type="ECO:0000256" key="1">
    <source>
        <dbReference type="ARBA" id="ARBA00022729"/>
    </source>
</evidence>
<evidence type="ECO:0000313" key="4">
    <source>
        <dbReference type="EMBL" id="MDE5418420.1"/>
    </source>
</evidence>
<dbReference type="InterPro" id="IPR027385">
    <property type="entry name" value="Beta-barrel_OMP"/>
</dbReference>
<dbReference type="SUPFAM" id="SSF56925">
    <property type="entry name" value="OMPA-like"/>
    <property type="match status" value="1"/>
</dbReference>
<organism evidence="4 5">
    <name type="scientific">Paralabilibaculum antarcticum</name>
    <dbReference type="NCBI Taxonomy" id="2912572"/>
    <lineage>
        <taxon>Bacteria</taxon>
        <taxon>Pseudomonadati</taxon>
        <taxon>Bacteroidota</taxon>
        <taxon>Bacteroidia</taxon>
        <taxon>Marinilabiliales</taxon>
        <taxon>Marinifilaceae</taxon>
        <taxon>Paralabilibaculum</taxon>
    </lineage>
</organism>
<proteinExistence type="predicted"/>
<keyword evidence="5" id="KW-1185">Reference proteome</keyword>
<gene>
    <name evidence="4" type="ORF">L3049_10395</name>
</gene>
<dbReference type="InterPro" id="IPR011250">
    <property type="entry name" value="OMP/PagP_B-barrel"/>
</dbReference>
<evidence type="ECO:0000313" key="5">
    <source>
        <dbReference type="Proteomes" id="UP001528920"/>
    </source>
</evidence>
<comment type="caution">
    <text evidence="4">The sequence shown here is derived from an EMBL/GenBank/DDBJ whole genome shotgun (WGS) entry which is preliminary data.</text>
</comment>
<name>A0ABT5VSM2_9BACT</name>
<dbReference type="Gene3D" id="2.40.160.20">
    <property type="match status" value="1"/>
</dbReference>
<feature type="signal peptide" evidence="2">
    <location>
        <begin position="1"/>
        <end position="23"/>
    </location>
</feature>
<sequence length="172" mass="18361">MKKKILLVFAIFAMLLVGQEVSAQMKLGGNLVFGTKLSIDDDGSDKAAFGIGVKGLYELNESFSIAPGFTYFLPSSPDGIDVSYYVLDADAQYNFVKNESLKVYAIGGLNYSYADVSIDLGEFGDLGGSDSKVGLNLGIGARTGGDVQFFGDLKYNSAYENINLAVGVLFNL</sequence>